<reference evidence="1 2" key="1">
    <citation type="submission" date="2017-11" db="EMBL/GenBank/DDBJ databases">
        <title>Evolution of Phototrophy in the Chloroflexi Phylum Driven by Horizontal Gene Transfer.</title>
        <authorList>
            <person name="Ward L.M."/>
            <person name="Hemp J."/>
            <person name="Shih P.M."/>
            <person name="Mcglynn S.E."/>
            <person name="Fischer W."/>
        </authorList>
    </citation>
    <scope>NUCLEOTIDE SEQUENCE [LARGE SCALE GENOMIC DNA]</scope>
    <source>
        <strain evidence="1">JP3_7</strain>
    </source>
</reference>
<gene>
    <name evidence="1" type="ORF">CUN48_18525</name>
</gene>
<sequence>MRTHHYAIPAELERSEALAGVKPERHTPLRRVAMALTRRGRMGAKAELANAALLAFVEILFDVDEDRVYANIDADGRILLPAPWGRNGAAQWGLRRTEQRALSWLLRRRCMTTDNPLFVYDAELKNWYV</sequence>
<protein>
    <submittedName>
        <fullName evidence="1">Uncharacterized protein</fullName>
    </submittedName>
</protein>
<dbReference type="Proteomes" id="UP000230790">
    <property type="component" value="Unassembled WGS sequence"/>
</dbReference>
<organism evidence="1 2">
    <name type="scientific">Candidatus Thermofonsia Clade 3 bacterium</name>
    <dbReference type="NCBI Taxonomy" id="2364212"/>
    <lineage>
        <taxon>Bacteria</taxon>
        <taxon>Bacillati</taxon>
        <taxon>Chloroflexota</taxon>
        <taxon>Candidatus Thermofontia</taxon>
        <taxon>Candidatus Thermofonsia Clade 3</taxon>
    </lineage>
</organism>
<evidence type="ECO:0000313" key="1">
    <source>
        <dbReference type="EMBL" id="PJF45509.1"/>
    </source>
</evidence>
<dbReference type="EMBL" id="PGTN01001022">
    <property type="protein sequence ID" value="PJF45509.1"/>
    <property type="molecule type" value="Genomic_DNA"/>
</dbReference>
<dbReference type="AlphaFoldDB" id="A0A2M8Q6S9"/>
<evidence type="ECO:0000313" key="2">
    <source>
        <dbReference type="Proteomes" id="UP000230790"/>
    </source>
</evidence>
<feature type="non-terminal residue" evidence="1">
    <location>
        <position position="129"/>
    </location>
</feature>
<name>A0A2M8Q6S9_9CHLR</name>
<accession>A0A2M8Q6S9</accession>
<comment type="caution">
    <text evidence="1">The sequence shown here is derived from an EMBL/GenBank/DDBJ whole genome shotgun (WGS) entry which is preliminary data.</text>
</comment>
<proteinExistence type="predicted"/>